<feature type="compositionally biased region" description="Basic and acidic residues" evidence="8">
    <location>
        <begin position="281"/>
        <end position="293"/>
    </location>
</feature>
<dbReference type="GO" id="GO:0008270">
    <property type="term" value="F:zinc ion binding"/>
    <property type="evidence" value="ECO:0007669"/>
    <property type="project" value="UniProtKB-KW"/>
</dbReference>
<sequence>MCGCLTPRTRSAFLKPPGGRPPLELKRGVTWIGRGDFDVSLRAQLLCSRRQACFEFTDTGLRLECHGCNPVLFVVCHSKNFFGTEATPATELFQLRKGEAVQLANGDQFYFAALECLLTVDINQHDNVHTLSDSMHLPLLQAGETCVKDKEKDLIGYHVADEQEMSENLRQRKGLPQDCGTSSPEKLSLKDGSDMCAIPPRAVSSLHGRGVARSQELLAAPKPTGNPKVNCRPFEKSKEGILRNDEDDSDSLALDVFDCTLLGGDTSFDLRQSPLRISPQGREEAAELEERSFPSEYPRASSENRTEEVSISNTVKAVNEIVEDVKLSIDGDGVSRPSYDIRQDCAFSQTYSLSKDITHVSDDNGDSPREASAPREITGQIHTKDCNLIMSNETINVRSHEDELLRPEQSGGSTPVTIADCSTRLVNLNSGEGDSRSLSGFPFVENRNEVPVRMDVEEHLETADRVNAEEGEPAVTADAEDELWTDGPVEGMDQVIASLSGYEGLDRQNLVKLINKTGAAYTGVFSKANTHLVCWNFYGKKFDRAMKLHKVVINHQWFEDCLRAGRRLPEDPYKLRSGEDVGPLKWKATLTPAMTKRDEQHSGAADRLHDNATVFSDTIDLELNTRHGGEQVICSTSYERNSPGIEQAGPSNVETAPTGSRKSRRLIKRSGLEVRVSPLNTKQDNMSREESSAPECSGRPGGSHRRGYGECSDALEQGYRTRRRKSANAILCHETGQEQGHDSRRRKSESSVLHRRDGGQNREAFSSLRGKPRGSNKDQPSSGSQREVTVINLADDDEDMREITLPSSHAASLQTTEGINADYEGKSSQNSQSSQRDREVACAICLVEAKSSCKGLLQCGHVFCYKCIFTWTVQAVKGPNCPLCKAPCDFITKQELSSLGEIEETVVVVGNREKGLSTRTSRTVVLDAVCIHCGSGDSESLLRRCATCGDRAIHEFCLDPPGPPPWLCPGCAHGHHRDSMRLAWNQFLSGPSTAYNPDSTQEFRPTTRSLNTRRRNIQPYSLRRPSRPVSAYRPTLHAEIAQSMGPVRRRSVVGQHSLRSWLGNDINGGP</sequence>
<dbReference type="InterPro" id="IPR017907">
    <property type="entry name" value="Znf_RING_CS"/>
</dbReference>
<dbReference type="InterPro" id="IPR036420">
    <property type="entry name" value="BRCT_dom_sf"/>
</dbReference>
<dbReference type="STRING" id="3218.A0A2K1J3N8"/>
<keyword evidence="4 7" id="KW-0863">Zinc-finger</keyword>
<dbReference type="SMART" id="SM00292">
    <property type="entry name" value="BRCT"/>
    <property type="match status" value="1"/>
</dbReference>
<dbReference type="Proteomes" id="UP000006727">
    <property type="component" value="Chromosome 17"/>
</dbReference>
<feature type="compositionally biased region" description="Basic and acidic residues" evidence="8">
    <location>
        <begin position="357"/>
        <end position="373"/>
    </location>
</feature>
<dbReference type="InterPro" id="IPR018957">
    <property type="entry name" value="Znf_C3HC4_RING-type"/>
</dbReference>
<feature type="compositionally biased region" description="Polar residues" evidence="8">
    <location>
        <begin position="777"/>
        <end position="787"/>
    </location>
</feature>
<dbReference type="PANTHER" id="PTHR47776">
    <property type="entry name" value="F5A8.9 PROTEIN"/>
    <property type="match status" value="1"/>
</dbReference>
<dbReference type="SMART" id="SM00184">
    <property type="entry name" value="RING"/>
    <property type="match status" value="1"/>
</dbReference>
<evidence type="ECO:0000256" key="1">
    <source>
        <dbReference type="ARBA" id="ARBA00004286"/>
    </source>
</evidence>
<dbReference type="Gramene" id="Pp3c17_13020V3.1">
    <property type="protein sequence ID" value="Pp3c17_13020V3.1"/>
    <property type="gene ID" value="Pp3c17_13020"/>
</dbReference>
<dbReference type="Gene3D" id="3.40.50.10190">
    <property type="entry name" value="BRCT domain"/>
    <property type="match status" value="1"/>
</dbReference>
<reference evidence="11 13" key="1">
    <citation type="journal article" date="2008" name="Science">
        <title>The Physcomitrella genome reveals evolutionary insights into the conquest of land by plants.</title>
        <authorList>
            <person name="Rensing S."/>
            <person name="Lang D."/>
            <person name="Zimmer A."/>
            <person name="Terry A."/>
            <person name="Salamov A."/>
            <person name="Shapiro H."/>
            <person name="Nishiyama T."/>
            <person name="Perroud P.-F."/>
            <person name="Lindquist E."/>
            <person name="Kamisugi Y."/>
            <person name="Tanahashi T."/>
            <person name="Sakakibara K."/>
            <person name="Fujita T."/>
            <person name="Oishi K."/>
            <person name="Shin-I T."/>
            <person name="Kuroki Y."/>
            <person name="Toyoda A."/>
            <person name="Suzuki Y."/>
            <person name="Hashimoto A."/>
            <person name="Yamaguchi K."/>
            <person name="Sugano A."/>
            <person name="Kohara Y."/>
            <person name="Fujiyama A."/>
            <person name="Anterola A."/>
            <person name="Aoki S."/>
            <person name="Ashton N."/>
            <person name="Barbazuk W.B."/>
            <person name="Barker E."/>
            <person name="Bennetzen J."/>
            <person name="Bezanilla M."/>
            <person name="Blankenship R."/>
            <person name="Cho S.H."/>
            <person name="Dutcher S."/>
            <person name="Estelle M."/>
            <person name="Fawcett J.A."/>
            <person name="Gundlach H."/>
            <person name="Hanada K."/>
            <person name="Heyl A."/>
            <person name="Hicks K.A."/>
            <person name="Hugh J."/>
            <person name="Lohr M."/>
            <person name="Mayer K."/>
            <person name="Melkozernov A."/>
            <person name="Murata T."/>
            <person name="Nelson D."/>
            <person name="Pils B."/>
            <person name="Prigge M."/>
            <person name="Reiss B."/>
            <person name="Renner T."/>
            <person name="Rombauts S."/>
            <person name="Rushton P."/>
            <person name="Sanderfoot A."/>
            <person name="Schween G."/>
            <person name="Shiu S.-H."/>
            <person name="Stueber K."/>
            <person name="Theodoulou F.L."/>
            <person name="Tu H."/>
            <person name="Van de Peer Y."/>
            <person name="Verrier P.J."/>
            <person name="Waters E."/>
            <person name="Wood A."/>
            <person name="Yang L."/>
            <person name="Cove D."/>
            <person name="Cuming A."/>
            <person name="Hasebe M."/>
            <person name="Lucas S."/>
            <person name="Mishler D.B."/>
            <person name="Reski R."/>
            <person name="Grigoriev I."/>
            <person name="Quatrano R.S."/>
            <person name="Boore J.L."/>
        </authorList>
    </citation>
    <scope>NUCLEOTIDE SEQUENCE [LARGE SCALE GENOMIC DNA]</scope>
    <source>
        <strain evidence="12 13">cv. Gransden 2004</strain>
    </source>
</reference>
<dbReference type="InterPro" id="IPR008984">
    <property type="entry name" value="SMAD_FHA_dom_sf"/>
</dbReference>
<evidence type="ECO:0000259" key="10">
    <source>
        <dbReference type="PROSITE" id="PS50172"/>
    </source>
</evidence>
<dbReference type="SUPFAM" id="SSF57850">
    <property type="entry name" value="RING/U-box"/>
    <property type="match status" value="1"/>
</dbReference>
<evidence type="ECO:0000256" key="7">
    <source>
        <dbReference type="PROSITE-ProRule" id="PRU00175"/>
    </source>
</evidence>
<keyword evidence="3" id="KW-0479">Metal-binding</keyword>
<keyword evidence="13" id="KW-1185">Reference proteome</keyword>
<dbReference type="PROSITE" id="PS50172">
    <property type="entry name" value="BRCT"/>
    <property type="match status" value="1"/>
</dbReference>
<dbReference type="SUPFAM" id="SSF49879">
    <property type="entry name" value="SMAD/FHA domain"/>
    <property type="match status" value="1"/>
</dbReference>
<evidence type="ECO:0000313" key="13">
    <source>
        <dbReference type="Proteomes" id="UP000006727"/>
    </source>
</evidence>
<reference evidence="12" key="3">
    <citation type="submission" date="2020-12" db="UniProtKB">
        <authorList>
            <consortium name="EnsemblPlants"/>
        </authorList>
    </citation>
    <scope>IDENTIFICATION</scope>
</reference>
<evidence type="ECO:0000256" key="6">
    <source>
        <dbReference type="ARBA" id="ARBA00031556"/>
    </source>
</evidence>
<dbReference type="Gene3D" id="3.30.40.10">
    <property type="entry name" value="Zinc/RING finger domain, C3HC4 (zinc finger)"/>
    <property type="match status" value="2"/>
</dbReference>
<dbReference type="GO" id="GO:0004842">
    <property type="term" value="F:ubiquitin-protein transferase activity"/>
    <property type="evidence" value="ECO:0000318"/>
    <property type="project" value="GO_Central"/>
</dbReference>
<feature type="compositionally biased region" description="Basic and acidic residues" evidence="8">
    <location>
        <begin position="735"/>
        <end position="760"/>
    </location>
</feature>
<evidence type="ECO:0000259" key="9">
    <source>
        <dbReference type="PROSITE" id="PS50089"/>
    </source>
</evidence>
<feature type="domain" description="RING-type" evidence="9">
    <location>
        <begin position="842"/>
        <end position="885"/>
    </location>
</feature>
<evidence type="ECO:0000256" key="8">
    <source>
        <dbReference type="SAM" id="MobiDB-lite"/>
    </source>
</evidence>
<feature type="compositionally biased region" description="Polar residues" evidence="8">
    <location>
        <begin position="649"/>
        <end position="660"/>
    </location>
</feature>
<protein>
    <recommendedName>
        <fullName evidence="6">RING-type E3 ubiquitin transferase BRCA1</fullName>
    </recommendedName>
</protein>
<dbReference type="OrthoDB" id="251770at2759"/>
<dbReference type="Gramene" id="Pp3c17_13020V3.2">
    <property type="protein sequence ID" value="Pp3c17_13020V3.2"/>
    <property type="gene ID" value="Pp3c17_13020"/>
</dbReference>
<dbReference type="GO" id="GO:0005634">
    <property type="term" value="C:nucleus"/>
    <property type="evidence" value="ECO:0000318"/>
    <property type="project" value="GO_Central"/>
</dbReference>
<dbReference type="EMBL" id="ABEU02000017">
    <property type="protein sequence ID" value="PNR36147.1"/>
    <property type="molecule type" value="Genomic_DNA"/>
</dbReference>
<comment type="subcellular location">
    <subcellularLocation>
        <location evidence="1">Chromosome</location>
    </subcellularLocation>
</comment>
<dbReference type="Pfam" id="PF00097">
    <property type="entry name" value="zf-C3HC4"/>
    <property type="match status" value="1"/>
</dbReference>
<proteinExistence type="predicted"/>
<feature type="region of interest" description="Disordered" evidence="8">
    <location>
        <begin position="357"/>
        <end position="380"/>
    </location>
</feature>
<gene>
    <name evidence="12" type="primary">LOC112294348</name>
    <name evidence="11" type="ORF">PHYPA_021998</name>
</gene>
<keyword evidence="5" id="KW-0862">Zinc</keyword>
<dbReference type="Pfam" id="PF12738">
    <property type="entry name" value="PTCB-BRCT"/>
    <property type="match status" value="1"/>
</dbReference>
<dbReference type="EnsemblPlants" id="Pp3c17_13020V3.1">
    <property type="protein sequence ID" value="Pp3c17_13020V3.1"/>
    <property type="gene ID" value="Pp3c17_13020"/>
</dbReference>
<keyword evidence="2" id="KW-0158">Chromosome</keyword>
<evidence type="ECO:0000313" key="12">
    <source>
        <dbReference type="EnsemblPlants" id="Pp3c17_13020V3.1"/>
    </source>
</evidence>
<feature type="region of interest" description="Disordered" evidence="8">
    <location>
        <begin position="167"/>
        <end position="194"/>
    </location>
</feature>
<dbReference type="Gene3D" id="2.60.200.20">
    <property type="match status" value="1"/>
</dbReference>
<feature type="region of interest" description="Disordered" evidence="8">
    <location>
        <begin position="726"/>
        <end position="788"/>
    </location>
</feature>
<dbReference type="GO" id="GO:0035825">
    <property type="term" value="P:homologous recombination"/>
    <property type="evidence" value="ECO:0000318"/>
    <property type="project" value="GO_Central"/>
</dbReference>
<evidence type="ECO:0000256" key="5">
    <source>
        <dbReference type="ARBA" id="ARBA00022833"/>
    </source>
</evidence>
<dbReference type="GeneID" id="112294348"/>
<dbReference type="PROSITE" id="PS00518">
    <property type="entry name" value="ZF_RING_1"/>
    <property type="match status" value="1"/>
</dbReference>
<feature type="domain" description="BRCT" evidence="10">
    <location>
        <begin position="484"/>
        <end position="575"/>
    </location>
</feature>
<dbReference type="RefSeq" id="XP_024400431.1">
    <property type="nucleotide sequence ID" value="XM_024544663.2"/>
</dbReference>
<dbReference type="AlphaFoldDB" id="A0A2K1J3N8"/>
<dbReference type="PaxDb" id="3218-PP1S313_51V6.1"/>
<dbReference type="CDD" id="cd22671">
    <property type="entry name" value="FHA_APTX-like"/>
    <property type="match status" value="1"/>
</dbReference>
<dbReference type="InterPro" id="IPR013083">
    <property type="entry name" value="Znf_RING/FYVE/PHD"/>
</dbReference>
<accession>A0A2K1J3N8</accession>
<dbReference type="SUPFAM" id="SSF57903">
    <property type="entry name" value="FYVE/PHD zinc finger"/>
    <property type="match status" value="1"/>
</dbReference>
<feature type="region of interest" description="Disordered" evidence="8">
    <location>
        <begin position="640"/>
        <end position="710"/>
    </location>
</feature>
<dbReference type="EnsemblPlants" id="Pp3c17_13020V3.2">
    <property type="protein sequence ID" value="Pp3c17_13020V3.2"/>
    <property type="gene ID" value="Pp3c17_13020"/>
</dbReference>
<dbReference type="SUPFAM" id="SSF52113">
    <property type="entry name" value="BRCT domain"/>
    <property type="match status" value="1"/>
</dbReference>
<reference evidence="11 13" key="2">
    <citation type="journal article" date="2018" name="Plant J.">
        <title>The Physcomitrella patens chromosome-scale assembly reveals moss genome structure and evolution.</title>
        <authorList>
            <person name="Lang D."/>
            <person name="Ullrich K.K."/>
            <person name="Murat F."/>
            <person name="Fuchs J."/>
            <person name="Jenkins J."/>
            <person name="Haas F.B."/>
            <person name="Piednoel M."/>
            <person name="Gundlach H."/>
            <person name="Van Bel M."/>
            <person name="Meyberg R."/>
            <person name="Vives C."/>
            <person name="Morata J."/>
            <person name="Symeonidi A."/>
            <person name="Hiss M."/>
            <person name="Muchero W."/>
            <person name="Kamisugi Y."/>
            <person name="Saleh O."/>
            <person name="Blanc G."/>
            <person name="Decker E.L."/>
            <person name="van Gessel N."/>
            <person name="Grimwood J."/>
            <person name="Hayes R.D."/>
            <person name="Graham S.W."/>
            <person name="Gunter L.E."/>
            <person name="McDaniel S.F."/>
            <person name="Hoernstein S.N.W."/>
            <person name="Larsson A."/>
            <person name="Li F.W."/>
            <person name="Perroud P.F."/>
            <person name="Phillips J."/>
            <person name="Ranjan P."/>
            <person name="Rokshar D.S."/>
            <person name="Rothfels C.J."/>
            <person name="Schneider L."/>
            <person name="Shu S."/>
            <person name="Stevenson D.W."/>
            <person name="Thummler F."/>
            <person name="Tillich M."/>
            <person name="Villarreal Aguilar J.C."/>
            <person name="Widiez T."/>
            <person name="Wong G.K."/>
            <person name="Wymore A."/>
            <person name="Zhang Y."/>
            <person name="Zimmer A.D."/>
            <person name="Quatrano R.S."/>
            <person name="Mayer K.F.X."/>
            <person name="Goodstein D."/>
            <person name="Casacuberta J.M."/>
            <person name="Vandepoele K."/>
            <person name="Reski R."/>
            <person name="Cuming A.C."/>
            <person name="Tuskan G.A."/>
            <person name="Maumus F."/>
            <person name="Salse J."/>
            <person name="Schmutz J."/>
            <person name="Rensing S.A."/>
        </authorList>
    </citation>
    <scope>NUCLEOTIDE SEQUENCE [LARGE SCALE GENOMIC DNA]</scope>
    <source>
        <strain evidence="12 13">cv. Gransden 2004</strain>
    </source>
</reference>
<dbReference type="InterPro" id="IPR001841">
    <property type="entry name" value="Znf_RING"/>
</dbReference>
<organism evidence="11">
    <name type="scientific">Physcomitrium patens</name>
    <name type="common">Spreading-leaved earth moss</name>
    <name type="synonym">Physcomitrella patens</name>
    <dbReference type="NCBI Taxonomy" id="3218"/>
    <lineage>
        <taxon>Eukaryota</taxon>
        <taxon>Viridiplantae</taxon>
        <taxon>Streptophyta</taxon>
        <taxon>Embryophyta</taxon>
        <taxon>Bryophyta</taxon>
        <taxon>Bryophytina</taxon>
        <taxon>Bryopsida</taxon>
        <taxon>Funariidae</taxon>
        <taxon>Funariales</taxon>
        <taxon>Funariaceae</taxon>
        <taxon>Physcomitrium</taxon>
    </lineage>
</organism>
<evidence type="ECO:0000256" key="3">
    <source>
        <dbReference type="ARBA" id="ARBA00022723"/>
    </source>
</evidence>
<dbReference type="GO" id="GO:0005694">
    <property type="term" value="C:chromosome"/>
    <property type="evidence" value="ECO:0007669"/>
    <property type="project" value="UniProtKB-SubCell"/>
</dbReference>
<evidence type="ECO:0000256" key="2">
    <source>
        <dbReference type="ARBA" id="ARBA00022454"/>
    </source>
</evidence>
<dbReference type="KEGG" id="ppp:112294348"/>
<dbReference type="PANTHER" id="PTHR47776:SF2">
    <property type="entry name" value="RING-TYPE E3 UBIQUITIN TRANSFERASE BRCA1"/>
    <property type="match status" value="1"/>
</dbReference>
<evidence type="ECO:0000256" key="4">
    <source>
        <dbReference type="ARBA" id="ARBA00022771"/>
    </source>
</evidence>
<name>A0A2K1J3N8_PHYPA</name>
<dbReference type="PROSITE" id="PS50089">
    <property type="entry name" value="ZF_RING_2"/>
    <property type="match status" value="1"/>
</dbReference>
<dbReference type="InterPro" id="IPR001357">
    <property type="entry name" value="BRCT_dom"/>
</dbReference>
<evidence type="ECO:0000313" key="11">
    <source>
        <dbReference type="EMBL" id="PNR36147.1"/>
    </source>
</evidence>
<feature type="region of interest" description="Disordered" evidence="8">
    <location>
        <begin position="278"/>
        <end position="308"/>
    </location>
</feature>
<dbReference type="InterPro" id="IPR011011">
    <property type="entry name" value="Znf_FYVE_PHD"/>
</dbReference>